<dbReference type="Gene3D" id="3.50.50.60">
    <property type="entry name" value="FAD/NAD(P)-binding domain"/>
    <property type="match status" value="1"/>
</dbReference>
<dbReference type="RefSeq" id="WP_012825702.1">
    <property type="nucleotide sequence ID" value="NC_013440.1"/>
</dbReference>
<dbReference type="OrthoDB" id="9806257at2"/>
<proteinExistence type="predicted"/>
<dbReference type="STRING" id="502025.Hoch_0434"/>
<evidence type="ECO:0000256" key="2">
    <source>
        <dbReference type="SAM" id="Phobius"/>
    </source>
</evidence>
<feature type="transmembrane region" description="Helical" evidence="2">
    <location>
        <begin position="12"/>
        <end position="35"/>
    </location>
</feature>
<dbReference type="Gene3D" id="3.30.9.10">
    <property type="entry name" value="D-Amino Acid Oxidase, subunit A, domain 2"/>
    <property type="match status" value="1"/>
</dbReference>
<dbReference type="InterPro" id="IPR006076">
    <property type="entry name" value="FAD-dep_OxRdtase"/>
</dbReference>
<keyword evidence="2" id="KW-0812">Transmembrane</keyword>
<dbReference type="HOGENOM" id="CLU_007884_4_2_7"/>
<dbReference type="EMBL" id="CP001804">
    <property type="protein sequence ID" value="ACY13075.1"/>
    <property type="molecule type" value="Genomic_DNA"/>
</dbReference>
<dbReference type="SUPFAM" id="SSF51905">
    <property type="entry name" value="FAD/NAD(P)-binding domain"/>
    <property type="match status" value="1"/>
</dbReference>
<reference evidence="4 5" key="1">
    <citation type="journal article" date="2010" name="Stand. Genomic Sci.">
        <title>Complete genome sequence of Haliangium ochraceum type strain (SMP-2).</title>
        <authorList>
            <consortium name="US DOE Joint Genome Institute (JGI-PGF)"/>
            <person name="Ivanova N."/>
            <person name="Daum C."/>
            <person name="Lang E."/>
            <person name="Abt B."/>
            <person name="Kopitz M."/>
            <person name="Saunders E."/>
            <person name="Lapidus A."/>
            <person name="Lucas S."/>
            <person name="Glavina Del Rio T."/>
            <person name="Nolan M."/>
            <person name="Tice H."/>
            <person name="Copeland A."/>
            <person name="Cheng J.F."/>
            <person name="Chen F."/>
            <person name="Bruce D."/>
            <person name="Goodwin L."/>
            <person name="Pitluck S."/>
            <person name="Mavromatis K."/>
            <person name="Pati A."/>
            <person name="Mikhailova N."/>
            <person name="Chen A."/>
            <person name="Palaniappan K."/>
            <person name="Land M."/>
            <person name="Hauser L."/>
            <person name="Chang Y.J."/>
            <person name="Jeffries C.D."/>
            <person name="Detter J.C."/>
            <person name="Brettin T."/>
            <person name="Rohde M."/>
            <person name="Goker M."/>
            <person name="Bristow J."/>
            <person name="Markowitz V."/>
            <person name="Eisen J.A."/>
            <person name="Hugenholtz P."/>
            <person name="Kyrpides N.C."/>
            <person name="Klenk H.P."/>
        </authorList>
    </citation>
    <scope>NUCLEOTIDE SEQUENCE [LARGE SCALE GENOMIC DNA]</scope>
    <source>
        <strain evidence="5">DSM 14365 / CIP 107738 / JCM 11303 / AJ 13395 / SMP-2</strain>
    </source>
</reference>
<evidence type="ECO:0000313" key="4">
    <source>
        <dbReference type="EMBL" id="ACY13075.1"/>
    </source>
</evidence>
<dbReference type="PANTHER" id="PTHR13847:SF287">
    <property type="entry name" value="FAD-DEPENDENT OXIDOREDUCTASE DOMAIN-CONTAINING PROTEIN 1"/>
    <property type="match status" value="1"/>
</dbReference>
<evidence type="ECO:0000256" key="1">
    <source>
        <dbReference type="ARBA" id="ARBA00023002"/>
    </source>
</evidence>
<evidence type="ECO:0000259" key="3">
    <source>
        <dbReference type="Pfam" id="PF01266"/>
    </source>
</evidence>
<dbReference type="KEGG" id="hoh:Hoch_0434"/>
<feature type="domain" description="FAD dependent oxidoreductase" evidence="3">
    <location>
        <begin position="17"/>
        <end position="373"/>
    </location>
</feature>
<name>D0LK41_HALO1</name>
<evidence type="ECO:0000313" key="5">
    <source>
        <dbReference type="Proteomes" id="UP000001880"/>
    </source>
</evidence>
<protein>
    <submittedName>
        <fullName evidence="4">FAD dependent oxidoreductase</fullName>
    </submittedName>
</protein>
<dbReference type="PANTHER" id="PTHR13847">
    <property type="entry name" value="SARCOSINE DEHYDROGENASE-RELATED"/>
    <property type="match status" value="1"/>
</dbReference>
<accession>D0LK41</accession>
<dbReference type="GO" id="GO:0016491">
    <property type="term" value="F:oxidoreductase activity"/>
    <property type="evidence" value="ECO:0007669"/>
    <property type="project" value="UniProtKB-KW"/>
</dbReference>
<dbReference type="Pfam" id="PF01266">
    <property type="entry name" value="DAO"/>
    <property type="match status" value="1"/>
</dbReference>
<sequence length="382" mass="40537">MKPTSDSAEDALPAFVRVLVIGGGFAGVATAYALARAGCGEVLVLEREDTCGYHASGRNAALGRQLTEDEQVTALTTRGAAFLREPPAGFSDTPLWNQTGSVLLGDSDAELAEMEARARRWELPHERLAPAELARRWPTLGAALAGVPTAGGVHVPSDGVIDVHALLQGFLRGARAGGVRVALGCEVVDMKSDAMTRSRGACVVTVERGGERAAVRCEIVVNAAGAWVEELGRRAGARPPHYAPIQRHLFITEPIAALERDAPLVWHVGREEFYLRPEQQGFLLSGCDETEVAPYDAVPAANAREALAEKLGPLAPGLAEHGIARVWACLRTFTSDRRPVIGWDSDVPWLFWVAGLGGHGATGSAAVGERAAAMLLERLAAR</sequence>
<organism evidence="4 5">
    <name type="scientific">Haliangium ochraceum (strain DSM 14365 / JCM 11303 / SMP-2)</name>
    <dbReference type="NCBI Taxonomy" id="502025"/>
    <lineage>
        <taxon>Bacteria</taxon>
        <taxon>Pseudomonadati</taxon>
        <taxon>Myxococcota</taxon>
        <taxon>Polyangia</taxon>
        <taxon>Haliangiales</taxon>
        <taxon>Kofleriaceae</taxon>
        <taxon>Haliangium</taxon>
    </lineage>
</organism>
<dbReference type="InterPro" id="IPR036188">
    <property type="entry name" value="FAD/NAD-bd_sf"/>
</dbReference>
<keyword evidence="2" id="KW-0472">Membrane</keyword>
<dbReference type="Proteomes" id="UP000001880">
    <property type="component" value="Chromosome"/>
</dbReference>
<dbReference type="eggNOG" id="COG0665">
    <property type="taxonomic scope" value="Bacteria"/>
</dbReference>
<dbReference type="AlphaFoldDB" id="D0LK41"/>
<gene>
    <name evidence="4" type="ordered locus">Hoch_0434</name>
</gene>
<dbReference type="GO" id="GO:0005737">
    <property type="term" value="C:cytoplasm"/>
    <property type="evidence" value="ECO:0007669"/>
    <property type="project" value="TreeGrafter"/>
</dbReference>
<keyword evidence="5" id="KW-1185">Reference proteome</keyword>
<keyword evidence="2" id="KW-1133">Transmembrane helix</keyword>
<keyword evidence="1" id="KW-0560">Oxidoreductase</keyword>